<evidence type="ECO:0000259" key="3">
    <source>
        <dbReference type="Pfam" id="PF02574"/>
    </source>
</evidence>
<protein>
    <recommendedName>
        <fullName evidence="3">Hcy-binding domain-containing protein</fullName>
    </recommendedName>
</protein>
<evidence type="ECO:0000313" key="4">
    <source>
        <dbReference type="EMBL" id="AQK51468.1"/>
    </source>
</evidence>
<feature type="domain" description="Hcy-binding" evidence="3">
    <location>
        <begin position="20"/>
        <end position="71"/>
    </location>
</feature>
<organism evidence="4">
    <name type="scientific">Zea mays</name>
    <name type="common">Maize</name>
    <dbReference type="NCBI Taxonomy" id="4577"/>
    <lineage>
        <taxon>Eukaryota</taxon>
        <taxon>Viridiplantae</taxon>
        <taxon>Streptophyta</taxon>
        <taxon>Embryophyta</taxon>
        <taxon>Tracheophyta</taxon>
        <taxon>Spermatophyta</taxon>
        <taxon>Magnoliopsida</taxon>
        <taxon>Liliopsida</taxon>
        <taxon>Poales</taxon>
        <taxon>Poaceae</taxon>
        <taxon>PACMAD clade</taxon>
        <taxon>Panicoideae</taxon>
        <taxon>Andropogonodae</taxon>
        <taxon>Andropogoneae</taxon>
        <taxon>Tripsacinae</taxon>
        <taxon>Zea</taxon>
    </lineage>
</organism>
<accession>A0A1D6PYD8</accession>
<dbReference type="AlphaFoldDB" id="A0A1D6PYD8"/>
<keyword evidence="1" id="KW-0489">Methyltransferase</keyword>
<dbReference type="SUPFAM" id="SSF82282">
    <property type="entry name" value="Homocysteine S-methyltransferase"/>
    <property type="match status" value="1"/>
</dbReference>
<dbReference type="InterPro" id="IPR036589">
    <property type="entry name" value="HCY_dom_sf"/>
</dbReference>
<reference evidence="4" key="1">
    <citation type="submission" date="2015-12" db="EMBL/GenBank/DDBJ databases">
        <title>Update maize B73 reference genome by single molecule sequencing technologies.</title>
        <authorList>
            <consortium name="Maize Genome Sequencing Project"/>
            <person name="Ware D."/>
        </authorList>
    </citation>
    <scope>NUCLEOTIDE SEQUENCE</scope>
    <source>
        <tissue evidence="4">Seedling</tissue>
    </source>
</reference>
<dbReference type="SMR" id="A0A1D6PYD8"/>
<dbReference type="GO" id="GO:0032259">
    <property type="term" value="P:methylation"/>
    <property type="evidence" value="ECO:0007669"/>
    <property type="project" value="UniProtKB-KW"/>
</dbReference>
<dbReference type="ExpressionAtlas" id="A0A1D6PYD8">
    <property type="expression patterns" value="baseline and differential"/>
</dbReference>
<dbReference type="EMBL" id="CM000780">
    <property type="protein sequence ID" value="AQK51469.1"/>
    <property type="molecule type" value="Genomic_DNA"/>
</dbReference>
<dbReference type="GO" id="GO:0008168">
    <property type="term" value="F:methyltransferase activity"/>
    <property type="evidence" value="ECO:0007669"/>
    <property type="project" value="UniProtKB-KW"/>
</dbReference>
<proteinExistence type="predicted"/>
<gene>
    <name evidence="4" type="ORF">ZEAMMB73_Zm00001d049837</name>
</gene>
<dbReference type="InterPro" id="IPR003726">
    <property type="entry name" value="HCY_dom"/>
</dbReference>
<keyword evidence="2" id="KW-0808">Transferase</keyword>
<dbReference type="Gene3D" id="3.20.20.330">
    <property type="entry name" value="Homocysteine-binding-like domain"/>
    <property type="match status" value="1"/>
</dbReference>
<dbReference type="EMBL" id="CM000780">
    <property type="protein sequence ID" value="AQK51468.1"/>
    <property type="molecule type" value="Genomic_DNA"/>
</dbReference>
<dbReference type="STRING" id="4577.A0A1D6PYD8"/>
<evidence type="ECO:0000256" key="2">
    <source>
        <dbReference type="ARBA" id="ARBA00022679"/>
    </source>
</evidence>
<dbReference type="Pfam" id="PF02574">
    <property type="entry name" value="S-methyl_trans"/>
    <property type="match status" value="1"/>
</dbReference>
<dbReference type="InParanoid" id="A0A1D6PYD8"/>
<name>A0A1D6PYD8_MAIZE</name>
<sequence>MHSFYSHVVRLQGLRERFSHCNSNMDASQESTGVSDGDFVSYVNEWCIDGATLIGSCYRTTPNTIRAIHRTLNQGSNEQQLPLA</sequence>
<evidence type="ECO:0000256" key="1">
    <source>
        <dbReference type="ARBA" id="ARBA00022603"/>
    </source>
</evidence>